<gene>
    <name evidence="2" type="ORF">Glove_168g186</name>
</gene>
<dbReference type="Proteomes" id="UP000266861">
    <property type="component" value="Unassembled WGS sequence"/>
</dbReference>
<keyword evidence="3" id="KW-1185">Reference proteome</keyword>
<reference evidence="2 3" key="1">
    <citation type="submission" date="2018-08" db="EMBL/GenBank/DDBJ databases">
        <title>Genome and evolution of the arbuscular mycorrhizal fungus Diversispora epigaea (formerly Glomus versiforme) and its bacterial endosymbionts.</title>
        <authorList>
            <person name="Sun X."/>
            <person name="Fei Z."/>
            <person name="Harrison M."/>
        </authorList>
    </citation>
    <scope>NUCLEOTIDE SEQUENCE [LARGE SCALE GENOMIC DNA]</scope>
    <source>
        <strain evidence="2 3">IT104</strain>
    </source>
</reference>
<proteinExistence type="predicted"/>
<organism evidence="2 3">
    <name type="scientific">Diversispora epigaea</name>
    <dbReference type="NCBI Taxonomy" id="1348612"/>
    <lineage>
        <taxon>Eukaryota</taxon>
        <taxon>Fungi</taxon>
        <taxon>Fungi incertae sedis</taxon>
        <taxon>Mucoromycota</taxon>
        <taxon>Glomeromycotina</taxon>
        <taxon>Glomeromycetes</taxon>
        <taxon>Diversisporales</taxon>
        <taxon>Diversisporaceae</taxon>
        <taxon>Diversispora</taxon>
    </lineage>
</organism>
<evidence type="ECO:0000256" key="1">
    <source>
        <dbReference type="SAM" id="SignalP"/>
    </source>
</evidence>
<feature type="chain" id="PRO_5017355734" evidence="1">
    <location>
        <begin position="17"/>
        <end position="139"/>
    </location>
</feature>
<protein>
    <submittedName>
        <fullName evidence="2">Uncharacterized protein</fullName>
    </submittedName>
</protein>
<feature type="signal peptide" evidence="1">
    <location>
        <begin position="1"/>
        <end position="16"/>
    </location>
</feature>
<evidence type="ECO:0000313" key="2">
    <source>
        <dbReference type="EMBL" id="RHZ78012.1"/>
    </source>
</evidence>
<dbReference type="AlphaFoldDB" id="A0A397IT92"/>
<dbReference type="EMBL" id="PQFF01000158">
    <property type="protein sequence ID" value="RHZ78012.1"/>
    <property type="molecule type" value="Genomic_DNA"/>
</dbReference>
<dbReference type="OrthoDB" id="2485453at2759"/>
<comment type="caution">
    <text evidence="2">The sequence shown here is derived from an EMBL/GenBank/DDBJ whole genome shotgun (WGS) entry which is preliminary data.</text>
</comment>
<name>A0A397IT92_9GLOM</name>
<sequence>MAIAIIASIFIKSVLTAEFGIATATFVSETGDDLNAKFTWKDSGDKNLLTIVFEDTINTFVVNNCTFAVLDKDYYEVIDLTEYIRKKLTTNSDTGISYYSDSFDISVMSVDKVVNQFIAIYHINSGEFIGRKQIIGQVI</sequence>
<keyword evidence="1" id="KW-0732">Signal</keyword>
<accession>A0A397IT92</accession>
<evidence type="ECO:0000313" key="3">
    <source>
        <dbReference type="Proteomes" id="UP000266861"/>
    </source>
</evidence>